<dbReference type="GO" id="GO:0007007">
    <property type="term" value="P:inner mitochondrial membrane organization"/>
    <property type="evidence" value="ECO:0007669"/>
    <property type="project" value="TreeGrafter"/>
</dbReference>
<sequence>MLPAAQDACAETKSKTASTTGADARFEVLSSPFSLLSASISASQNLYTRKGTLVGFNGKPEDAVSTLSLLGPFRRAFLGVPFVYQKVTSSTPYTALIATRSAITSMVVVHLDGRLDWIIAQRNALLAWTGHTLSLSPRVNTKMSLAHWGNTHVTGRGLLALSGRGQIHQVTLKTGEEYVLHPSNVVAYSQMPNAPQPYRFKANLLRLQIPKTAWLSESRFWRTMRETTIWRFLSNTSYALRTTARRTIWGDRLFLHFRGPVTILIQSRGGALRDVLTARDVNEIADSPAGIVPPATSLTSAGEAGASPLGGTPAANLKSTSMSFATVRSGKIDWEKSP</sequence>
<evidence type="ECO:0000256" key="6">
    <source>
        <dbReference type="RuleBase" id="RU363045"/>
    </source>
</evidence>
<evidence type="ECO:0000313" key="8">
    <source>
        <dbReference type="Proteomes" id="UP000192596"/>
    </source>
</evidence>
<dbReference type="PANTHER" id="PTHR36959:SF2">
    <property type="entry name" value="ALTERED INHERITANCE OF MITOCHONDRIA PROTEIN 24, MITOCHONDRIAL"/>
    <property type="match status" value="1"/>
</dbReference>
<dbReference type="OrthoDB" id="5295771at2759"/>
<dbReference type="GO" id="GO:0005743">
    <property type="term" value="C:mitochondrial inner membrane"/>
    <property type="evidence" value="ECO:0007669"/>
    <property type="project" value="TreeGrafter"/>
</dbReference>
<dbReference type="InterPro" id="IPR016031">
    <property type="entry name" value="Trp_RNA-bd_attenuator-like_dom"/>
</dbReference>
<comment type="subcellular location">
    <subcellularLocation>
        <location evidence="1 6">Mitochondrion</location>
    </subcellularLocation>
</comment>
<dbReference type="Gene3D" id="3.60.160.10">
    <property type="entry name" value="Mitochondrial biogenesis AIM24"/>
    <property type="match status" value="1"/>
</dbReference>
<evidence type="ECO:0000256" key="5">
    <source>
        <dbReference type="ARBA" id="ARBA00023128"/>
    </source>
</evidence>
<comment type="caution">
    <text evidence="7">The sequence shown here is derived from an EMBL/GenBank/DDBJ whole genome shotgun (WGS) entry which is preliminary data.</text>
</comment>
<reference evidence="8" key="1">
    <citation type="submission" date="2017-03" db="EMBL/GenBank/DDBJ databases">
        <title>Genomes of endolithic fungi from Antarctica.</title>
        <authorList>
            <person name="Coleine C."/>
            <person name="Masonjones S."/>
            <person name="Stajich J.E."/>
        </authorList>
    </citation>
    <scope>NUCLEOTIDE SEQUENCE [LARGE SCALE GENOMIC DNA]</scope>
    <source>
        <strain evidence="8">CCFEE 5527</strain>
    </source>
</reference>
<dbReference type="InParanoid" id="A0A1V8SPR1"/>
<keyword evidence="4" id="KW-0809">Transit peptide</keyword>
<keyword evidence="5 6" id="KW-0496">Mitochondrion</keyword>
<name>A0A1V8SPR1_9PEZI</name>
<evidence type="ECO:0000256" key="1">
    <source>
        <dbReference type="ARBA" id="ARBA00004173"/>
    </source>
</evidence>
<dbReference type="InterPro" id="IPR036983">
    <property type="entry name" value="AIM24_sf"/>
</dbReference>
<dbReference type="SUPFAM" id="SSF51219">
    <property type="entry name" value="TRAP-like"/>
    <property type="match status" value="1"/>
</dbReference>
<protein>
    <recommendedName>
        <fullName evidence="3 6">Altered inheritance of mitochondria protein 24, mitochondrial</fullName>
    </recommendedName>
</protein>
<organism evidence="7 8">
    <name type="scientific">Cryoendolithus antarcticus</name>
    <dbReference type="NCBI Taxonomy" id="1507870"/>
    <lineage>
        <taxon>Eukaryota</taxon>
        <taxon>Fungi</taxon>
        <taxon>Dikarya</taxon>
        <taxon>Ascomycota</taxon>
        <taxon>Pezizomycotina</taxon>
        <taxon>Dothideomycetes</taxon>
        <taxon>Dothideomycetidae</taxon>
        <taxon>Cladosporiales</taxon>
        <taxon>Cladosporiaceae</taxon>
        <taxon>Cryoendolithus</taxon>
    </lineage>
</organism>
<gene>
    <name evidence="7" type="ORF">B0A48_13376</name>
</gene>
<dbReference type="EMBL" id="NAJO01000032">
    <property type="protein sequence ID" value="OQO01133.1"/>
    <property type="molecule type" value="Genomic_DNA"/>
</dbReference>
<evidence type="ECO:0000256" key="2">
    <source>
        <dbReference type="ARBA" id="ARBA00009322"/>
    </source>
</evidence>
<dbReference type="PANTHER" id="PTHR36959">
    <property type="entry name" value="ALTERED INHERITANCE OF MITOCHONDRIA PROTEIN 24, MITOCHONDRIAL"/>
    <property type="match status" value="1"/>
</dbReference>
<proteinExistence type="inferred from homology"/>
<evidence type="ECO:0000313" key="7">
    <source>
        <dbReference type="EMBL" id="OQO01133.1"/>
    </source>
</evidence>
<keyword evidence="8" id="KW-1185">Reference proteome</keyword>
<dbReference type="Pfam" id="PF01987">
    <property type="entry name" value="AIM24"/>
    <property type="match status" value="1"/>
</dbReference>
<evidence type="ECO:0000256" key="3">
    <source>
        <dbReference type="ARBA" id="ARBA00013287"/>
    </source>
</evidence>
<dbReference type="AlphaFoldDB" id="A0A1V8SPR1"/>
<dbReference type="Proteomes" id="UP000192596">
    <property type="component" value="Unassembled WGS sequence"/>
</dbReference>
<evidence type="ECO:0000256" key="4">
    <source>
        <dbReference type="ARBA" id="ARBA00022946"/>
    </source>
</evidence>
<dbReference type="InterPro" id="IPR002838">
    <property type="entry name" value="AIM24"/>
</dbReference>
<accession>A0A1V8SPR1</accession>
<comment type="similarity">
    <text evidence="2 6">Belongs to the AIM24 family.</text>
</comment>